<organism evidence="2 3">
    <name type="scientific">Mycobacterium lehmannii</name>
    <dbReference type="NCBI Taxonomy" id="2048550"/>
    <lineage>
        <taxon>Bacteria</taxon>
        <taxon>Bacillati</taxon>
        <taxon>Actinomycetota</taxon>
        <taxon>Actinomycetes</taxon>
        <taxon>Mycobacteriales</taxon>
        <taxon>Mycobacteriaceae</taxon>
        <taxon>Mycobacterium</taxon>
    </lineage>
</organism>
<dbReference type="InterPro" id="IPR002938">
    <property type="entry name" value="FAD-bd"/>
</dbReference>
<dbReference type="SUPFAM" id="SSF51905">
    <property type="entry name" value="FAD/NAD(P)-binding domain"/>
    <property type="match status" value="1"/>
</dbReference>
<evidence type="ECO:0000259" key="1">
    <source>
        <dbReference type="Pfam" id="PF01494"/>
    </source>
</evidence>
<dbReference type="AlphaFoldDB" id="A0A101A6Y3"/>
<proteinExistence type="predicted"/>
<dbReference type="PRINTS" id="PR00420">
    <property type="entry name" value="RNGMNOXGNASE"/>
</dbReference>
<evidence type="ECO:0000313" key="2">
    <source>
        <dbReference type="EMBL" id="KUI15845.1"/>
    </source>
</evidence>
<comment type="caution">
    <text evidence="2">The sequence shown here is derived from an EMBL/GenBank/DDBJ whole genome shotgun (WGS) entry which is preliminary data.</text>
</comment>
<evidence type="ECO:0000313" key="3">
    <source>
        <dbReference type="Proteomes" id="UP000053707"/>
    </source>
</evidence>
<name>A0A101A6Y3_9MYCO</name>
<dbReference type="GO" id="GO:0071949">
    <property type="term" value="F:FAD binding"/>
    <property type="evidence" value="ECO:0007669"/>
    <property type="project" value="InterPro"/>
</dbReference>
<gene>
    <name evidence="2" type="ORF">AU192_04975</name>
</gene>
<reference evidence="2 3" key="1">
    <citation type="submission" date="2016-01" db="EMBL/GenBank/DDBJ databases">
        <authorList>
            <consortium name="TB Trials Study Group"/>
            <person name="Sutton G."/>
            <person name="Brinkac L."/>
            <person name="Sanka R."/>
            <person name="Adams M."/>
            <person name="Lau E.L."/>
            <person name="Macaden R."/>
            <person name="Grewal H.M.S."/>
        </authorList>
    </citation>
    <scope>NUCLEOTIDE SEQUENCE [LARGE SCALE GENOMIC DNA]</scope>
    <source>
        <strain evidence="2 3">IS-1744</strain>
    </source>
</reference>
<dbReference type="InterPro" id="IPR051704">
    <property type="entry name" value="FAD_aromatic-hydroxylase"/>
</dbReference>
<dbReference type="PANTHER" id="PTHR46865:SF8">
    <property type="entry name" value="POSSIBLE OXIDOREDUCTASE"/>
    <property type="match status" value="1"/>
</dbReference>
<dbReference type="PANTHER" id="PTHR46865">
    <property type="entry name" value="OXIDOREDUCTASE-RELATED"/>
    <property type="match status" value="1"/>
</dbReference>
<sequence length="416" mass="45114">MLSPMSLEEQYQQATADELRVLVVGAGIAGVTAAQLLRGDGRHPVLIERAESAPAQGYMLALMPMVDAALDDLAVRDAYRAASVPLKRYAVHGHTGRMLRTDSTVDLMSRYGDYRGIARGRLIDVLAGAGCPVTYDSVVTDVAETSSGVDVRVKSQGAENRMHFDLVVIADGMHSKSRDFVLDGQWVQWVDTGWGGWVVWAPDEGDSDLGEELWGAGGMVAMYPVADALGVFLGGPREDTAAGPAPFVTSMRRGLKTVNPRLNRAMAAVATDPDPYYWSLTDCRAPRWTTGHTVLLGDAAAGFLPTAGVGAGMAMESAWVLSRVLRHAPRIALGELLRAYERGQRPRVEAAQDNSRQLAKVMFRRSRTLAVARELAMRVMSVERALRPIQRLLQHQPDPEALVDAVRGTSLRSNAL</sequence>
<accession>A0A101A6Y3</accession>
<protein>
    <recommendedName>
        <fullName evidence="1">FAD-binding domain-containing protein</fullName>
    </recommendedName>
</protein>
<keyword evidence="3" id="KW-1185">Reference proteome</keyword>
<dbReference type="InterPro" id="IPR036188">
    <property type="entry name" value="FAD/NAD-bd_sf"/>
</dbReference>
<dbReference type="EMBL" id="LQIR01000018">
    <property type="protein sequence ID" value="KUI15845.1"/>
    <property type="molecule type" value="Genomic_DNA"/>
</dbReference>
<feature type="domain" description="FAD-binding" evidence="1">
    <location>
        <begin position="19"/>
        <end position="355"/>
    </location>
</feature>
<dbReference type="Gene3D" id="3.50.50.60">
    <property type="entry name" value="FAD/NAD(P)-binding domain"/>
    <property type="match status" value="1"/>
</dbReference>
<dbReference type="Pfam" id="PF01494">
    <property type="entry name" value="FAD_binding_3"/>
    <property type="match status" value="1"/>
</dbReference>
<dbReference type="Proteomes" id="UP000053707">
    <property type="component" value="Unassembled WGS sequence"/>
</dbReference>